<dbReference type="EMBL" id="SOFI01000003">
    <property type="protein sequence ID" value="TFB80415.1"/>
    <property type="molecule type" value="Genomic_DNA"/>
</dbReference>
<evidence type="ECO:0000313" key="2">
    <source>
        <dbReference type="Proteomes" id="UP000298488"/>
    </source>
</evidence>
<keyword evidence="2" id="KW-1185">Reference proteome</keyword>
<proteinExistence type="predicted"/>
<accession>A0A4R8VCI9</accession>
<evidence type="ECO:0000313" key="1">
    <source>
        <dbReference type="EMBL" id="TFB80415.1"/>
    </source>
</evidence>
<name>A0A4R8VCI9_9MICO</name>
<reference evidence="1 2" key="1">
    <citation type="submission" date="2019-03" db="EMBL/GenBank/DDBJ databases">
        <title>Genomics of glacier-inhabiting Cryobacterium strains.</title>
        <authorList>
            <person name="Liu Q."/>
            <person name="Xin Y.-H."/>
        </authorList>
    </citation>
    <scope>NUCLEOTIDE SEQUENCE [LARGE SCALE GENOMIC DNA]</scope>
    <source>
        <strain evidence="1 2">CGMCC 1.10440</strain>
    </source>
</reference>
<protein>
    <submittedName>
        <fullName evidence="1">Uncharacterized protein</fullName>
    </submittedName>
</protein>
<dbReference type="AlphaFoldDB" id="A0A4R8VCI9"/>
<comment type="caution">
    <text evidence="1">The sequence shown here is derived from an EMBL/GenBank/DDBJ whole genome shotgun (WGS) entry which is preliminary data.</text>
</comment>
<dbReference type="Proteomes" id="UP000298488">
    <property type="component" value="Unassembled WGS sequence"/>
</dbReference>
<dbReference type="RefSeq" id="WP_104096270.1">
    <property type="nucleotide sequence ID" value="NZ_JACHBP010000001.1"/>
</dbReference>
<gene>
    <name evidence="1" type="ORF">E3N84_10470</name>
</gene>
<organism evidence="1 2">
    <name type="scientific">Terrimesophilobacter mesophilus</name>
    <dbReference type="NCBI Taxonomy" id="433647"/>
    <lineage>
        <taxon>Bacteria</taxon>
        <taxon>Bacillati</taxon>
        <taxon>Actinomycetota</taxon>
        <taxon>Actinomycetes</taxon>
        <taxon>Micrococcales</taxon>
        <taxon>Microbacteriaceae</taxon>
        <taxon>Terrimesophilobacter</taxon>
    </lineage>
</organism>
<sequence length="68" mass="7578">MNPNIPDNFAALAGLGIVFVVIYLVVSALLILLAIWIQYSIIWRAVRRGMREFHYGGKDAPQAIPPVQ</sequence>